<dbReference type="Gene3D" id="3.40.50.1820">
    <property type="entry name" value="alpha/beta hydrolase"/>
    <property type="match status" value="1"/>
</dbReference>
<evidence type="ECO:0000259" key="1">
    <source>
        <dbReference type="Pfam" id="PF20408"/>
    </source>
</evidence>
<dbReference type="EMBL" id="ARXX01000003">
    <property type="protein sequence ID" value="MBF5055058.1"/>
    <property type="molecule type" value="Genomic_DNA"/>
</dbReference>
<reference evidence="2 3" key="1">
    <citation type="submission" date="2012-09" db="EMBL/GenBank/DDBJ databases">
        <title>Genome Sequence of alkane-degrading Bacterium Alcanivorax sp. 521-1.</title>
        <authorList>
            <person name="Lai Q."/>
            <person name="Shao Z."/>
        </authorList>
    </citation>
    <scope>NUCLEOTIDE SEQUENCE [LARGE SCALE GENOMIC DNA]</scope>
    <source>
        <strain evidence="2 3">521-1</strain>
    </source>
</reference>
<dbReference type="InterPro" id="IPR026555">
    <property type="entry name" value="NSL3/Tex30"/>
</dbReference>
<accession>A0ABS0ALW7</accession>
<feature type="domain" description="KANL3/Tex30 alpha/beta hydrolase-like" evidence="1">
    <location>
        <begin position="17"/>
        <end position="211"/>
    </location>
</feature>
<dbReference type="PANTHER" id="PTHR13136:SF11">
    <property type="entry name" value="TESTIS-EXPRESSED PROTEIN 30"/>
    <property type="match status" value="1"/>
</dbReference>
<dbReference type="Proteomes" id="UP000662703">
    <property type="component" value="Unassembled WGS sequence"/>
</dbReference>
<dbReference type="RefSeq" id="WP_194863952.1">
    <property type="nucleotide sequence ID" value="NZ_ARXX01000003.1"/>
</dbReference>
<dbReference type="Pfam" id="PF20408">
    <property type="entry name" value="Abhydrolase_11"/>
    <property type="match status" value="1"/>
</dbReference>
<gene>
    <name evidence="2" type="ORF">Y5W_00352</name>
</gene>
<protein>
    <recommendedName>
        <fullName evidence="1">KANL3/Tex30 alpha/beta hydrolase-like domain-containing protein</fullName>
    </recommendedName>
</protein>
<keyword evidence="3" id="KW-1185">Reference proteome</keyword>
<name>A0ABS0ALW7_9GAMM</name>
<organism evidence="2 3">
    <name type="scientific">Alloalcanivorax profundimaris</name>
    <dbReference type="NCBI Taxonomy" id="2735259"/>
    <lineage>
        <taxon>Bacteria</taxon>
        <taxon>Pseudomonadati</taxon>
        <taxon>Pseudomonadota</taxon>
        <taxon>Gammaproteobacteria</taxon>
        <taxon>Oceanospirillales</taxon>
        <taxon>Alcanivoracaceae</taxon>
        <taxon>Alloalcanivorax</taxon>
    </lineage>
</organism>
<dbReference type="SUPFAM" id="SSF53474">
    <property type="entry name" value="alpha/beta-Hydrolases"/>
    <property type="match status" value="1"/>
</dbReference>
<dbReference type="InterPro" id="IPR029058">
    <property type="entry name" value="AB_hydrolase_fold"/>
</dbReference>
<dbReference type="PANTHER" id="PTHR13136">
    <property type="entry name" value="TESTIS DEVELOPMENT PROTEIN PRTD"/>
    <property type="match status" value="1"/>
</dbReference>
<comment type="caution">
    <text evidence="2">The sequence shown here is derived from an EMBL/GenBank/DDBJ whole genome shotgun (WGS) entry which is preliminary data.</text>
</comment>
<sequence>MPEPSALSWDHPEGPPHATLILAHGAGAPMDSPFMARMAALLAARGVAVARFEFDYMARRRAEGVKAPPDRAPKLLARFQAVLEDVAGRAQGPLWVGGKSMGGRMATHLLAAPGTPAPAGAVVFGYPFHPPGKPERTRLDHFPDLTGPVLICQGERDPFGKREEVAGYPLPAALTLHWVFDGDHDLKPRKRSGGDQDANLAAAADRAAAFMSGAVFR</sequence>
<proteinExistence type="predicted"/>
<evidence type="ECO:0000313" key="2">
    <source>
        <dbReference type="EMBL" id="MBF5055058.1"/>
    </source>
</evidence>
<evidence type="ECO:0000313" key="3">
    <source>
        <dbReference type="Proteomes" id="UP000662703"/>
    </source>
</evidence>
<dbReference type="InterPro" id="IPR046879">
    <property type="entry name" value="KANL3/Tex30_Abhydrolase"/>
</dbReference>